<feature type="compositionally biased region" description="Acidic residues" evidence="1">
    <location>
        <begin position="549"/>
        <end position="570"/>
    </location>
</feature>
<feature type="region of interest" description="Disordered" evidence="1">
    <location>
        <begin position="297"/>
        <end position="357"/>
    </location>
</feature>
<feature type="compositionally biased region" description="Polar residues" evidence="1">
    <location>
        <begin position="334"/>
        <end position="350"/>
    </location>
</feature>
<accession>A0A1S9RS04</accession>
<feature type="region of interest" description="Disordered" evidence="1">
    <location>
        <begin position="1"/>
        <end position="35"/>
    </location>
</feature>
<feature type="region of interest" description="Disordered" evidence="1">
    <location>
        <begin position="545"/>
        <end position="583"/>
    </location>
</feature>
<feature type="compositionally biased region" description="Pro residues" evidence="1">
    <location>
        <begin position="297"/>
        <end position="314"/>
    </location>
</feature>
<feature type="compositionally biased region" description="Polar residues" evidence="1">
    <location>
        <begin position="23"/>
        <end position="34"/>
    </location>
</feature>
<reference evidence="3" key="1">
    <citation type="submission" date="2015-09" db="EMBL/GenBank/DDBJ databases">
        <authorList>
            <person name="Fill T.P."/>
            <person name="Baretta J.F."/>
            <person name="de Almeida L.G."/>
            <person name="Rocha M."/>
            <person name="de Souza D.H."/>
            <person name="Malavazi I."/>
            <person name="Cerdeira L.T."/>
            <person name="Hong H."/>
            <person name="Samborskyy M."/>
            <person name="de Vasconcelos A.T."/>
            <person name="Leadlay P."/>
            <person name="Rodrigues-Filho E."/>
        </authorList>
    </citation>
    <scope>NUCLEOTIDE SEQUENCE [LARGE SCALE GENOMIC DNA]</scope>
    <source>
        <strain evidence="3">LaBioMMi 136</strain>
    </source>
</reference>
<evidence type="ECO:0000313" key="2">
    <source>
        <dbReference type="EMBL" id="OOQ88303.1"/>
    </source>
</evidence>
<protein>
    <submittedName>
        <fullName evidence="2">Uncharacterized protein</fullName>
    </submittedName>
</protein>
<feature type="compositionally biased region" description="Acidic residues" evidence="1">
    <location>
        <begin position="441"/>
        <end position="457"/>
    </location>
</feature>
<dbReference type="AlphaFoldDB" id="A0A1S9RS04"/>
<evidence type="ECO:0000313" key="3">
    <source>
        <dbReference type="Proteomes" id="UP000190744"/>
    </source>
</evidence>
<feature type="compositionally biased region" description="Basic and acidic residues" evidence="1">
    <location>
        <begin position="320"/>
        <end position="329"/>
    </location>
</feature>
<evidence type="ECO:0000256" key="1">
    <source>
        <dbReference type="SAM" id="MobiDB-lite"/>
    </source>
</evidence>
<organism evidence="2 3">
    <name type="scientific">Penicillium brasilianum</name>
    <dbReference type="NCBI Taxonomy" id="104259"/>
    <lineage>
        <taxon>Eukaryota</taxon>
        <taxon>Fungi</taxon>
        <taxon>Dikarya</taxon>
        <taxon>Ascomycota</taxon>
        <taxon>Pezizomycotina</taxon>
        <taxon>Eurotiomycetes</taxon>
        <taxon>Eurotiomycetidae</taxon>
        <taxon>Eurotiales</taxon>
        <taxon>Aspergillaceae</taxon>
        <taxon>Penicillium</taxon>
    </lineage>
</organism>
<sequence>MSTLANSAQTRHPSGMDPLPRAESTSPFSLGTSSVDKEAREIPVHNLKAKFFFDRPAEDLIPARYLRMAQDTPLVHDRPWIFRNPVQDFRRVNLKAWSKTELRYQAVFKALRHVPKIETGLWDGGTEDCEKELIENDSRAQAQVVYALLNGIDSVMGLKKLTADAKRVFSLKARLLIYQMEYWTGYREKHKDGPETDAVIALEFDPGRDNVIPILPIAVTNYQEPLEDALADKFKLILAQLLQHVRPLPVPGDKIPDQETFLIGQHGSKLHIMRAFFPGHKLSSLWCRREIPYKASPIPPMHPAGRPSPSPSPPDGTAAHIEHSGENDAPHVGTASTTDATRNRSNSNRFYTPENIERVQQHIESTKLSMLDNEMDTRTFRVLCTREYDLWKEKDFADAVNVLVALQLYLLSGSARCGPLQAVFNKPPYPPDDSGTQQSADENEVDEEDEFDLESADVESLRDKLMQQLEVLQSAWRQRNVEWAEQEEKAQRGAMDTPGKEYGAPRHSEVLQEPRVQRTRSARELRRSWWDFVWEDLEGKRLERIEGLEVSDDEEEEREERGVEDEGEGEDISRSEVTMCIRD</sequence>
<dbReference type="EMBL" id="LJBN01000119">
    <property type="protein sequence ID" value="OOQ88303.1"/>
    <property type="molecule type" value="Genomic_DNA"/>
</dbReference>
<gene>
    <name evidence="2" type="ORF">PEBR_13376</name>
</gene>
<dbReference type="Proteomes" id="UP000190744">
    <property type="component" value="Unassembled WGS sequence"/>
</dbReference>
<feature type="region of interest" description="Disordered" evidence="1">
    <location>
        <begin position="423"/>
        <end position="457"/>
    </location>
</feature>
<feature type="compositionally biased region" description="Polar residues" evidence="1">
    <location>
        <begin position="1"/>
        <end position="12"/>
    </location>
</feature>
<proteinExistence type="predicted"/>
<comment type="caution">
    <text evidence="2">The sequence shown here is derived from an EMBL/GenBank/DDBJ whole genome shotgun (WGS) entry which is preliminary data.</text>
</comment>
<name>A0A1S9RS04_PENBI</name>